<dbReference type="SUPFAM" id="SSF48008">
    <property type="entry name" value="GntR ligand-binding domain-like"/>
    <property type="match status" value="1"/>
</dbReference>
<dbReference type="SUPFAM" id="SSF46785">
    <property type="entry name" value="Winged helix' DNA-binding domain"/>
    <property type="match status" value="1"/>
</dbReference>
<dbReference type="RefSeq" id="WP_276830614.1">
    <property type="nucleotide sequence ID" value="NZ_DYTQ01000059.1"/>
</dbReference>
<dbReference type="Gene3D" id="1.10.10.10">
    <property type="entry name" value="Winged helix-like DNA-binding domain superfamily/Winged helix DNA-binding domain"/>
    <property type="match status" value="1"/>
</dbReference>
<accession>A0A9D2VFG2</accession>
<dbReference type="GO" id="GO:0003700">
    <property type="term" value="F:DNA-binding transcription factor activity"/>
    <property type="evidence" value="ECO:0007669"/>
    <property type="project" value="InterPro"/>
</dbReference>
<dbReference type="InterPro" id="IPR036390">
    <property type="entry name" value="WH_DNA-bd_sf"/>
</dbReference>
<feature type="domain" description="HTH gntR-type" evidence="4">
    <location>
        <begin position="14"/>
        <end position="81"/>
    </location>
</feature>
<keyword evidence="1" id="KW-0805">Transcription regulation</keyword>
<keyword evidence="3" id="KW-0804">Transcription</keyword>
<dbReference type="InterPro" id="IPR000524">
    <property type="entry name" value="Tscrpt_reg_HTH_GntR"/>
</dbReference>
<evidence type="ECO:0000256" key="3">
    <source>
        <dbReference type="ARBA" id="ARBA00023163"/>
    </source>
</evidence>
<dbReference type="PANTHER" id="PTHR43537:SF24">
    <property type="entry name" value="GLUCONATE OPERON TRANSCRIPTIONAL REPRESSOR"/>
    <property type="match status" value="1"/>
</dbReference>
<dbReference type="Proteomes" id="UP000700248">
    <property type="component" value="Unassembled WGS sequence"/>
</dbReference>
<dbReference type="EMBL" id="DYTQ01000059">
    <property type="protein sequence ID" value="HJH23935.1"/>
    <property type="molecule type" value="Genomic_DNA"/>
</dbReference>
<dbReference type="InterPro" id="IPR036388">
    <property type="entry name" value="WH-like_DNA-bd_sf"/>
</dbReference>
<dbReference type="Pfam" id="PF07729">
    <property type="entry name" value="FCD"/>
    <property type="match status" value="1"/>
</dbReference>
<dbReference type="SMART" id="SM00895">
    <property type="entry name" value="FCD"/>
    <property type="match status" value="1"/>
</dbReference>
<evidence type="ECO:0000313" key="6">
    <source>
        <dbReference type="Proteomes" id="UP000700248"/>
    </source>
</evidence>
<dbReference type="GO" id="GO:0003677">
    <property type="term" value="F:DNA binding"/>
    <property type="evidence" value="ECO:0007669"/>
    <property type="project" value="UniProtKB-KW"/>
</dbReference>
<dbReference type="PANTHER" id="PTHR43537">
    <property type="entry name" value="TRANSCRIPTIONAL REGULATOR, GNTR FAMILY"/>
    <property type="match status" value="1"/>
</dbReference>
<comment type="caution">
    <text evidence="5">The sequence shown here is derived from an EMBL/GenBank/DDBJ whole genome shotgun (WGS) entry which is preliminary data.</text>
</comment>
<organism evidence="5 6">
    <name type="scientific">Paenalcaligenes hominis</name>
    <dbReference type="NCBI Taxonomy" id="643674"/>
    <lineage>
        <taxon>Bacteria</taxon>
        <taxon>Pseudomonadati</taxon>
        <taxon>Pseudomonadota</taxon>
        <taxon>Betaproteobacteria</taxon>
        <taxon>Burkholderiales</taxon>
        <taxon>Alcaligenaceae</taxon>
        <taxon>Paenalcaligenes</taxon>
    </lineage>
</organism>
<evidence type="ECO:0000313" key="5">
    <source>
        <dbReference type="EMBL" id="HJH23935.1"/>
    </source>
</evidence>
<dbReference type="Pfam" id="PF00392">
    <property type="entry name" value="GntR"/>
    <property type="match status" value="1"/>
</dbReference>
<reference evidence="5" key="1">
    <citation type="journal article" date="2021" name="PeerJ">
        <title>Extensive microbial diversity within the chicken gut microbiome revealed by metagenomics and culture.</title>
        <authorList>
            <person name="Gilroy R."/>
            <person name="Ravi A."/>
            <person name="Getino M."/>
            <person name="Pursley I."/>
            <person name="Horton D.L."/>
            <person name="Alikhan N.F."/>
            <person name="Baker D."/>
            <person name="Gharbi K."/>
            <person name="Hall N."/>
            <person name="Watson M."/>
            <person name="Adriaenssens E.M."/>
            <person name="Foster-Nyarko E."/>
            <person name="Jarju S."/>
            <person name="Secka A."/>
            <person name="Antonio M."/>
            <person name="Oren A."/>
            <person name="Chaudhuri R.R."/>
            <person name="La Ragione R."/>
            <person name="Hildebrand F."/>
            <person name="Pallen M.J."/>
        </authorList>
    </citation>
    <scope>NUCLEOTIDE SEQUENCE</scope>
    <source>
        <strain evidence="5">CHK175-13533</strain>
    </source>
</reference>
<dbReference type="InterPro" id="IPR008920">
    <property type="entry name" value="TF_FadR/GntR_C"/>
</dbReference>
<evidence type="ECO:0000256" key="2">
    <source>
        <dbReference type="ARBA" id="ARBA00023125"/>
    </source>
</evidence>
<sequence length="221" mass="24663">MMNTSVIKLGQKHAPLFTVVRDRIREDILNGVYRPGDRLIEGKLSEDLGVSRIPIREALRELSAEGIVTIEPRRGASVAVLSDHQAKNLAEVRAALEGLNARLAAMRRDEATIDELKDILQRGQDALAKEDLAELKQLNTLFHEHLGTMAQNHVLTELTNSFRDRTTLLFAPSNIQRVRNNWEEHAQILNAVIAGNAELANLLATQHVHNAAAAYFETKEK</sequence>
<evidence type="ECO:0000256" key="1">
    <source>
        <dbReference type="ARBA" id="ARBA00023015"/>
    </source>
</evidence>
<dbReference type="CDD" id="cd07377">
    <property type="entry name" value="WHTH_GntR"/>
    <property type="match status" value="1"/>
</dbReference>
<reference evidence="5" key="2">
    <citation type="submission" date="2021-09" db="EMBL/GenBank/DDBJ databases">
        <authorList>
            <person name="Gilroy R."/>
        </authorList>
    </citation>
    <scope>NUCLEOTIDE SEQUENCE</scope>
    <source>
        <strain evidence="5">CHK175-13533</strain>
    </source>
</reference>
<gene>
    <name evidence="5" type="ORF">K8U84_05200</name>
</gene>
<keyword evidence="2" id="KW-0238">DNA-binding</keyword>
<evidence type="ECO:0000259" key="4">
    <source>
        <dbReference type="PROSITE" id="PS50949"/>
    </source>
</evidence>
<dbReference type="InterPro" id="IPR011711">
    <property type="entry name" value="GntR_C"/>
</dbReference>
<dbReference type="PROSITE" id="PS50949">
    <property type="entry name" value="HTH_GNTR"/>
    <property type="match status" value="1"/>
</dbReference>
<name>A0A9D2VFG2_9BURK</name>
<dbReference type="PRINTS" id="PR00035">
    <property type="entry name" value="HTHGNTR"/>
</dbReference>
<dbReference type="SMART" id="SM00345">
    <property type="entry name" value="HTH_GNTR"/>
    <property type="match status" value="1"/>
</dbReference>
<dbReference type="Gene3D" id="1.20.120.530">
    <property type="entry name" value="GntR ligand-binding domain-like"/>
    <property type="match status" value="1"/>
</dbReference>
<dbReference type="AlphaFoldDB" id="A0A9D2VFG2"/>
<protein>
    <submittedName>
        <fullName evidence="5">GntR family transcriptional regulator</fullName>
    </submittedName>
</protein>
<proteinExistence type="predicted"/>